<sequence length="191" mass="20114">MAISPPTDLVMDVLRAADPTQVKEAQARLQSNRAAFRASSLAETGNGFANTVAILNQNQAGSGLGSIENRAEPKKVPETYRKFEAMVLQNFVKSMMPSNSEDVYGKGTAGDIWKSMMAEQIGNVMAKGNGVGIAASMVADGAGGANMTNRVSAQLDGNSANIAQSMVQEYQRKALDGFRASDALSSTDSTE</sequence>
<protein>
    <submittedName>
        <fullName evidence="2">Rod-binding protein</fullName>
    </submittedName>
</protein>
<dbReference type="InterPro" id="IPR019301">
    <property type="entry name" value="Flagellar_prot_FlgJ_N"/>
</dbReference>
<keyword evidence="3" id="KW-1185">Reference proteome</keyword>
<evidence type="ECO:0000313" key="3">
    <source>
        <dbReference type="Proteomes" id="UP001139089"/>
    </source>
</evidence>
<accession>A0A9X1NNQ2</accession>
<evidence type="ECO:0000313" key="2">
    <source>
        <dbReference type="EMBL" id="MCD7108442.1"/>
    </source>
</evidence>
<organism evidence="2 3">
    <name type="scientific">Rhizobium quercicola</name>
    <dbReference type="NCBI Taxonomy" id="2901226"/>
    <lineage>
        <taxon>Bacteria</taxon>
        <taxon>Pseudomonadati</taxon>
        <taxon>Pseudomonadota</taxon>
        <taxon>Alphaproteobacteria</taxon>
        <taxon>Hyphomicrobiales</taxon>
        <taxon>Rhizobiaceae</taxon>
        <taxon>Rhizobium/Agrobacterium group</taxon>
        <taxon>Rhizobium</taxon>
    </lineage>
</organism>
<dbReference type="Proteomes" id="UP001139089">
    <property type="component" value="Unassembled WGS sequence"/>
</dbReference>
<dbReference type="Pfam" id="PF10135">
    <property type="entry name" value="Rod-binding"/>
    <property type="match status" value="1"/>
</dbReference>
<gene>
    <name evidence="2" type="ORF">LRX75_05220</name>
</gene>
<reference evidence="2" key="1">
    <citation type="submission" date="2021-12" db="EMBL/GenBank/DDBJ databases">
        <authorList>
            <person name="Li Y."/>
        </authorList>
    </citation>
    <scope>NUCLEOTIDE SEQUENCE</scope>
    <source>
        <strain evidence="2">DKSPLA3</strain>
    </source>
</reference>
<dbReference type="AlphaFoldDB" id="A0A9X1NNQ2"/>
<name>A0A9X1NNQ2_9HYPH</name>
<evidence type="ECO:0000259" key="1">
    <source>
        <dbReference type="Pfam" id="PF10135"/>
    </source>
</evidence>
<feature type="domain" description="Flagellar protein FlgJ N-terminal" evidence="1">
    <location>
        <begin position="93"/>
        <end position="138"/>
    </location>
</feature>
<proteinExistence type="predicted"/>
<comment type="caution">
    <text evidence="2">The sequence shown here is derived from an EMBL/GenBank/DDBJ whole genome shotgun (WGS) entry which is preliminary data.</text>
</comment>
<dbReference type="RefSeq" id="WP_231812516.1">
    <property type="nucleotide sequence ID" value="NZ_JAJOZR010000003.1"/>
</dbReference>
<dbReference type="EMBL" id="JAJOZR010000003">
    <property type="protein sequence ID" value="MCD7108442.1"/>
    <property type="molecule type" value="Genomic_DNA"/>
</dbReference>